<evidence type="ECO:0000313" key="2">
    <source>
        <dbReference type="EMBL" id="KAH7166072.1"/>
    </source>
</evidence>
<reference evidence="2" key="1">
    <citation type="journal article" date="2021" name="Nat. Commun.">
        <title>Genetic determinants of endophytism in the Arabidopsis root mycobiome.</title>
        <authorList>
            <person name="Mesny F."/>
            <person name="Miyauchi S."/>
            <person name="Thiergart T."/>
            <person name="Pickel B."/>
            <person name="Atanasova L."/>
            <person name="Karlsson M."/>
            <person name="Huettel B."/>
            <person name="Barry K.W."/>
            <person name="Haridas S."/>
            <person name="Chen C."/>
            <person name="Bauer D."/>
            <person name="Andreopoulos W."/>
            <person name="Pangilinan J."/>
            <person name="LaButti K."/>
            <person name="Riley R."/>
            <person name="Lipzen A."/>
            <person name="Clum A."/>
            <person name="Drula E."/>
            <person name="Henrissat B."/>
            <person name="Kohler A."/>
            <person name="Grigoriev I.V."/>
            <person name="Martin F.M."/>
            <person name="Hacquard S."/>
        </authorList>
    </citation>
    <scope>NUCLEOTIDE SEQUENCE</scope>
    <source>
        <strain evidence="2">MPI-CAGE-AT-0147</strain>
    </source>
</reference>
<keyword evidence="3" id="KW-1185">Reference proteome</keyword>
<feature type="transmembrane region" description="Helical" evidence="1">
    <location>
        <begin position="392"/>
        <end position="413"/>
    </location>
</feature>
<keyword evidence="1" id="KW-1133">Transmembrane helix</keyword>
<evidence type="ECO:0000313" key="3">
    <source>
        <dbReference type="Proteomes" id="UP000738349"/>
    </source>
</evidence>
<dbReference type="AlphaFoldDB" id="A0A9P9JFK1"/>
<accession>A0A9P9JFK1</accession>
<evidence type="ECO:0000256" key="1">
    <source>
        <dbReference type="SAM" id="Phobius"/>
    </source>
</evidence>
<dbReference type="OrthoDB" id="5078362at2759"/>
<dbReference type="EMBL" id="JAGMUV010000003">
    <property type="protein sequence ID" value="KAH7166072.1"/>
    <property type="molecule type" value="Genomic_DNA"/>
</dbReference>
<proteinExistence type="predicted"/>
<keyword evidence="1" id="KW-0472">Membrane</keyword>
<dbReference type="Proteomes" id="UP000738349">
    <property type="component" value="Unassembled WGS sequence"/>
</dbReference>
<comment type="caution">
    <text evidence="2">The sequence shown here is derived from an EMBL/GenBank/DDBJ whole genome shotgun (WGS) entry which is preliminary data.</text>
</comment>
<dbReference type="Gene3D" id="1.20.58.340">
    <property type="entry name" value="Magnesium transport protein CorA, transmembrane region"/>
    <property type="match status" value="1"/>
</dbReference>
<protein>
    <submittedName>
        <fullName evidence="2">Uncharacterized protein</fullName>
    </submittedName>
</protein>
<organism evidence="2 3">
    <name type="scientific">Dactylonectria macrodidyma</name>
    <dbReference type="NCBI Taxonomy" id="307937"/>
    <lineage>
        <taxon>Eukaryota</taxon>
        <taxon>Fungi</taxon>
        <taxon>Dikarya</taxon>
        <taxon>Ascomycota</taxon>
        <taxon>Pezizomycotina</taxon>
        <taxon>Sordariomycetes</taxon>
        <taxon>Hypocreomycetidae</taxon>
        <taxon>Hypocreales</taxon>
        <taxon>Nectriaceae</taxon>
        <taxon>Dactylonectria</taxon>
    </lineage>
</organism>
<feature type="transmembrane region" description="Helical" evidence="1">
    <location>
        <begin position="357"/>
        <end position="380"/>
    </location>
</feature>
<sequence length="437" mass="49923">MNALRDLALGDFQNLEFRSCPLEYHITTAKSVQRLNGQLMEAAATLDEIERLTSTDLPFILVKVSYRTLSFKRHTFHTSQADCQRLQQIFRIDPCALGMITTKMMGFHLLRRDTSNRPASYYLKCVKYQLVWSYDQRSHQTRAIAFGNSSNPGNAVFRDLITTMKSNLDLVSHPLFLPLAGATQTITGMDAHMRGYYNECKQMENFTGLRIDSGGQMALHEFSEMSRQMNSLLVKVEKMLHKVRQWVLATESFKKHILHQESTCVQRPTIESIEDGNASVLEAVQLTQSKLEVMEATFNYIRARAQNQHNAASIIVEHGAIYELTWWQITQKITRDDALASIQLAKASTRDSSSMKVVAVMTMAFLPATFFAALFALPSLDWDNEPVVQDTFWVYWAFTLPCTALVFLLWAFLTQRQGLVYAFNWIARLPESTKLDK</sequence>
<name>A0A9P9JFK1_9HYPO</name>
<gene>
    <name evidence="2" type="ORF">EDB81DRAFT_943022</name>
</gene>
<keyword evidence="1" id="KW-0812">Transmembrane</keyword>